<dbReference type="PANTHER" id="PTHR11839:SF15">
    <property type="entry name" value="URIDINE DIPHOSPHATE GLUCOSE PYROPHOSPHATASE NUDT14"/>
    <property type="match status" value="1"/>
</dbReference>
<name>A0A336KL19_CULSO</name>
<dbReference type="NCBIfam" id="TIGR00052">
    <property type="entry name" value="nudix-type nucleoside diphosphatase, YffH/AdpP family"/>
    <property type="match status" value="1"/>
</dbReference>
<dbReference type="SUPFAM" id="SSF55811">
    <property type="entry name" value="Nudix"/>
    <property type="match status" value="1"/>
</dbReference>
<comment type="function">
    <text evidence="8">Hydrolyzes UDP-glucose to glucose 1-phosphate and UMP and ADP-ribose to ribose 5-phosphate and AMP. The physiological substrate is probably UDP-glucose. Poor activity on other substrates such as ADP-glucose, CDP-glucose, GDP-glucose and GDP-mannose.</text>
</comment>
<dbReference type="EC" id="3.6.1.45" evidence="9"/>
<keyword evidence="4" id="KW-0963">Cytoplasm</keyword>
<dbReference type="PROSITE" id="PS51462">
    <property type="entry name" value="NUDIX"/>
    <property type="match status" value="1"/>
</dbReference>
<dbReference type="InterPro" id="IPR015797">
    <property type="entry name" value="NUDIX_hydrolase-like_dom_sf"/>
</dbReference>
<evidence type="ECO:0000256" key="7">
    <source>
        <dbReference type="ARBA" id="ARBA00051086"/>
    </source>
</evidence>
<comment type="subunit">
    <text evidence="3">Homodimer.</text>
</comment>
<evidence type="ECO:0000256" key="10">
    <source>
        <dbReference type="ARBA" id="ARBA00071467"/>
    </source>
</evidence>
<evidence type="ECO:0000256" key="3">
    <source>
        <dbReference type="ARBA" id="ARBA00011738"/>
    </source>
</evidence>
<protein>
    <recommendedName>
        <fullName evidence="10">Uridine diphosphate glucose pyrophosphatase NUDT14</fullName>
        <ecNumber evidence="9">3.6.1.45</ecNumber>
    </recommendedName>
    <alternativeName>
        <fullName evidence="11">Nucleoside diphosphate-linked moiety X motif 14</fullName>
    </alternativeName>
</protein>
<dbReference type="InterPro" id="IPR000086">
    <property type="entry name" value="NUDIX_hydrolase_dom"/>
</dbReference>
<reference evidence="14" key="2">
    <citation type="submission" date="2018-07" db="EMBL/GenBank/DDBJ databases">
        <authorList>
            <person name="Quirk P.G."/>
            <person name="Krulwich T.A."/>
        </authorList>
    </citation>
    <scope>NUCLEOTIDE SEQUENCE</scope>
</reference>
<dbReference type="GO" id="GO:0019693">
    <property type="term" value="P:ribose phosphate metabolic process"/>
    <property type="evidence" value="ECO:0007669"/>
    <property type="project" value="TreeGrafter"/>
</dbReference>
<dbReference type="Gene3D" id="3.90.79.10">
    <property type="entry name" value="Nucleoside Triphosphate Pyrophosphohydrolase"/>
    <property type="match status" value="1"/>
</dbReference>
<dbReference type="VEuPathDB" id="VectorBase:CSON012876"/>
<comment type="cofactor">
    <cofactor evidence="1">
        <name>Mg(2+)</name>
        <dbReference type="ChEBI" id="CHEBI:18420"/>
    </cofactor>
</comment>
<dbReference type="EMBL" id="UFQT01000630">
    <property type="protein sequence ID" value="SSX25905.1"/>
    <property type="molecule type" value="Genomic_DNA"/>
</dbReference>
<evidence type="ECO:0000256" key="6">
    <source>
        <dbReference type="ARBA" id="ARBA00022842"/>
    </source>
</evidence>
<dbReference type="InterPro" id="IPR004385">
    <property type="entry name" value="NDP_pyrophosphatase"/>
</dbReference>
<dbReference type="Pfam" id="PF00293">
    <property type="entry name" value="NUDIX"/>
    <property type="match status" value="1"/>
</dbReference>
<evidence type="ECO:0000256" key="1">
    <source>
        <dbReference type="ARBA" id="ARBA00001946"/>
    </source>
</evidence>
<comment type="catalytic activity">
    <reaction evidence="7">
        <text>UDP-sugar + H2O = UMP + alpha-D-aldose 1-phosphate.</text>
        <dbReference type="EC" id="3.6.1.45"/>
    </reaction>
</comment>
<evidence type="ECO:0000259" key="12">
    <source>
        <dbReference type="PROSITE" id="PS51462"/>
    </source>
</evidence>
<dbReference type="PANTHER" id="PTHR11839">
    <property type="entry name" value="UDP/ADP-SUGAR PYROPHOSPHATASE"/>
    <property type="match status" value="1"/>
</dbReference>
<feature type="domain" description="Nudix hydrolase" evidence="12">
    <location>
        <begin position="82"/>
        <end position="238"/>
    </location>
</feature>
<evidence type="ECO:0000256" key="2">
    <source>
        <dbReference type="ARBA" id="ARBA00004496"/>
    </source>
</evidence>
<organism evidence="13">
    <name type="scientific">Culicoides sonorensis</name>
    <name type="common">Biting midge</name>
    <dbReference type="NCBI Taxonomy" id="179676"/>
    <lineage>
        <taxon>Eukaryota</taxon>
        <taxon>Metazoa</taxon>
        <taxon>Ecdysozoa</taxon>
        <taxon>Arthropoda</taxon>
        <taxon>Hexapoda</taxon>
        <taxon>Insecta</taxon>
        <taxon>Pterygota</taxon>
        <taxon>Neoptera</taxon>
        <taxon>Endopterygota</taxon>
        <taxon>Diptera</taxon>
        <taxon>Nematocera</taxon>
        <taxon>Chironomoidea</taxon>
        <taxon>Ceratopogonidae</taxon>
        <taxon>Ceratopogoninae</taxon>
        <taxon>Culicoides</taxon>
        <taxon>Monoculicoides</taxon>
    </lineage>
</organism>
<evidence type="ECO:0000313" key="13">
    <source>
        <dbReference type="EMBL" id="SSX05546.1"/>
    </source>
</evidence>
<evidence type="ECO:0000256" key="5">
    <source>
        <dbReference type="ARBA" id="ARBA00022801"/>
    </source>
</evidence>
<dbReference type="GO" id="GO:0005737">
    <property type="term" value="C:cytoplasm"/>
    <property type="evidence" value="ECO:0007669"/>
    <property type="project" value="UniProtKB-SubCell"/>
</dbReference>
<comment type="subcellular location">
    <subcellularLocation>
        <location evidence="2">Cytoplasm</location>
    </subcellularLocation>
</comment>
<dbReference type="GO" id="GO:0008768">
    <property type="term" value="F:UDP-sugar diphosphatase activity"/>
    <property type="evidence" value="ECO:0007669"/>
    <property type="project" value="UniProtKB-EC"/>
</dbReference>
<dbReference type="EMBL" id="UFQS01000630">
    <property type="protein sequence ID" value="SSX05546.1"/>
    <property type="molecule type" value="Genomic_DNA"/>
</dbReference>
<proteinExistence type="predicted"/>
<sequence length="253" mass="29051">MMLLRYGVMLKGQIFINNINKNFRQYRRLLELNCLFFSTSPCKMEDVKDIKYGPLPADSPYVKPFRLYYTQNGVEKNWDCLKVHDSVAIIIFNVTRKKLVLVKQFRPAVYYGIVSEEGDPNNIDYEKFPPKIGITLELCAGIVDKNKSLKEIAQEEVLEECGYDVPLDKIEEVLVYRSGVGVSSAVQSLFYCEVTDELRKNKGGGVDHEIIEIAEFSIEEIEEKMKPGNVHTSPPSFLFGILWFLTNKAPLYR</sequence>
<keyword evidence="5" id="KW-0378">Hydrolase</keyword>
<evidence type="ECO:0000256" key="9">
    <source>
        <dbReference type="ARBA" id="ARBA00066480"/>
    </source>
</evidence>
<dbReference type="AlphaFoldDB" id="A0A336KL19"/>
<evidence type="ECO:0000256" key="11">
    <source>
        <dbReference type="ARBA" id="ARBA00080475"/>
    </source>
</evidence>
<dbReference type="GO" id="GO:0006753">
    <property type="term" value="P:nucleoside phosphate metabolic process"/>
    <property type="evidence" value="ECO:0007669"/>
    <property type="project" value="TreeGrafter"/>
</dbReference>
<dbReference type="GO" id="GO:0046872">
    <property type="term" value="F:metal ion binding"/>
    <property type="evidence" value="ECO:0007669"/>
    <property type="project" value="InterPro"/>
</dbReference>
<keyword evidence="6" id="KW-0460">Magnesium</keyword>
<reference evidence="13" key="1">
    <citation type="submission" date="2018-04" db="EMBL/GenBank/DDBJ databases">
        <authorList>
            <person name="Go L.Y."/>
            <person name="Mitchell J.A."/>
        </authorList>
    </citation>
    <scope>NUCLEOTIDE SEQUENCE</scope>
    <source>
        <tissue evidence="13">Whole organism</tissue>
    </source>
</reference>
<gene>
    <name evidence="13" type="primary">CSON012876</name>
</gene>
<accession>A0A336KL19</accession>
<dbReference type="FunFam" id="3.90.79.10:FF:000035">
    <property type="entry name" value="Uridine diphosphate glucose pyrophosphatase"/>
    <property type="match status" value="1"/>
</dbReference>
<evidence type="ECO:0000256" key="8">
    <source>
        <dbReference type="ARBA" id="ARBA00054674"/>
    </source>
</evidence>
<dbReference type="CDD" id="cd18887">
    <property type="entry name" value="NUDIX_UGPPase_Nudt14"/>
    <property type="match status" value="1"/>
</dbReference>
<evidence type="ECO:0000313" key="14">
    <source>
        <dbReference type="EMBL" id="SSX25905.1"/>
    </source>
</evidence>
<evidence type="ECO:0000256" key="4">
    <source>
        <dbReference type="ARBA" id="ARBA00022490"/>
    </source>
</evidence>